<keyword evidence="7" id="KW-1185">Reference proteome</keyword>
<feature type="region of interest" description="Disordered" evidence="3">
    <location>
        <begin position="1"/>
        <end position="20"/>
    </location>
</feature>
<dbReference type="SUPFAM" id="SSF54197">
    <property type="entry name" value="HIT-like"/>
    <property type="match status" value="1"/>
</dbReference>
<evidence type="ECO:0000259" key="4">
    <source>
        <dbReference type="Pfam" id="PF04676"/>
    </source>
</evidence>
<dbReference type="RefSeq" id="XP_004340278.1">
    <property type="nucleotide sequence ID" value="XM_004340230.1"/>
</dbReference>
<keyword evidence="2" id="KW-0175">Coiled coil</keyword>
<dbReference type="InterPro" id="IPR006767">
    <property type="entry name" value="Cwf19-like_C_dom-2"/>
</dbReference>
<feature type="coiled-coil region" evidence="2">
    <location>
        <begin position="26"/>
        <end position="53"/>
    </location>
</feature>
<protein>
    <submittedName>
        <fullName evidence="6">Uncharacterized protein</fullName>
    </submittedName>
</protein>
<organism evidence="6 7">
    <name type="scientific">Acanthamoeba castellanii (strain ATCC 30010 / Neff)</name>
    <dbReference type="NCBI Taxonomy" id="1257118"/>
    <lineage>
        <taxon>Eukaryota</taxon>
        <taxon>Amoebozoa</taxon>
        <taxon>Discosea</taxon>
        <taxon>Longamoebia</taxon>
        <taxon>Centramoebida</taxon>
        <taxon>Acanthamoebidae</taxon>
        <taxon>Acanthamoeba</taxon>
    </lineage>
</organism>
<dbReference type="Pfam" id="PF04676">
    <property type="entry name" value="CwfJ_C_2"/>
    <property type="match status" value="1"/>
</dbReference>
<dbReference type="PANTHER" id="PTHR12072:SF5">
    <property type="entry name" value="CWF19-LIKE PROTEIN 2"/>
    <property type="match status" value="1"/>
</dbReference>
<gene>
    <name evidence="6" type="ORF">ACA1_370110</name>
</gene>
<sequence length="400" mass="44393">MPPPAAPPAAAPAPRVTEEEANKIQAQLLKAEMMGDEDRIRELKGKLAQLREAQKVVVLSGLDQHGRPVNLPVSTNVDEARRMMAAEREQDARSGNLDWARSLARHQAYSDEDFGEVHFDQEGRSKKRRRTGVPERSEEDMRRSRAIAGEAQDQRMRESCTFCLDEGKRVGKHLLLSVGEKSYVCLPHRGALVPDHCLIVPLGHAGASTALETDVYREIVDFQRALVRMYDQQGKAAIFFETAAIGKRAKHMVIHCVPMPKRDAAVAPGYFKKTLSDTGSEWGQHRKIIDTTGKGVRRAIPKEFPYFHVQFPDGTSFGHVIEDVKGFPKDLGKEVIAGILELEPEAVRGAHESYEAQRSRAQAFQRTWRPYDPTRAQRAPTTPVSSASSSSTSSSGQPPA</sequence>
<feature type="domain" description="Cwf19-like C-terminal" evidence="5">
    <location>
        <begin position="154"/>
        <end position="272"/>
    </location>
</feature>
<feature type="compositionally biased region" description="Pro residues" evidence="3">
    <location>
        <begin position="1"/>
        <end position="11"/>
    </location>
</feature>
<feature type="region of interest" description="Disordered" evidence="3">
    <location>
        <begin position="351"/>
        <end position="400"/>
    </location>
</feature>
<dbReference type="EMBL" id="KB007960">
    <property type="protein sequence ID" value="ELR18258.1"/>
    <property type="molecule type" value="Genomic_DNA"/>
</dbReference>
<evidence type="ECO:0000256" key="1">
    <source>
        <dbReference type="ARBA" id="ARBA00006795"/>
    </source>
</evidence>
<comment type="similarity">
    <text evidence="1">Belongs to the CWF19 family.</text>
</comment>
<dbReference type="Pfam" id="PF04677">
    <property type="entry name" value="CwfJ_C_1"/>
    <property type="match status" value="1"/>
</dbReference>
<dbReference type="InterPro" id="IPR006768">
    <property type="entry name" value="Cwf19-like_C_dom-1"/>
</dbReference>
<dbReference type="AlphaFoldDB" id="L8H0G5"/>
<proteinExistence type="inferred from homology"/>
<dbReference type="InterPro" id="IPR036265">
    <property type="entry name" value="HIT-like_sf"/>
</dbReference>
<accession>L8H0G5</accession>
<dbReference type="VEuPathDB" id="AmoebaDB:ACA1_370110"/>
<dbReference type="OrthoDB" id="2113965at2759"/>
<dbReference type="STRING" id="1257118.L8H0G5"/>
<dbReference type="Gene3D" id="3.30.428.10">
    <property type="entry name" value="HIT-like"/>
    <property type="match status" value="1"/>
</dbReference>
<feature type="region of interest" description="Disordered" evidence="3">
    <location>
        <begin position="114"/>
        <end position="152"/>
    </location>
</feature>
<evidence type="ECO:0000256" key="3">
    <source>
        <dbReference type="SAM" id="MobiDB-lite"/>
    </source>
</evidence>
<feature type="compositionally biased region" description="Basic and acidic residues" evidence="3">
    <location>
        <begin position="132"/>
        <end position="143"/>
    </location>
</feature>
<feature type="compositionally biased region" description="Basic and acidic residues" evidence="3">
    <location>
        <begin position="115"/>
        <end position="124"/>
    </location>
</feature>
<feature type="domain" description="Cwf19-like protein C-terminal" evidence="4">
    <location>
        <begin position="281"/>
        <end position="374"/>
    </location>
</feature>
<dbReference type="InterPro" id="IPR040194">
    <property type="entry name" value="Cwf19-like"/>
</dbReference>
<dbReference type="Proteomes" id="UP000011083">
    <property type="component" value="Unassembled WGS sequence"/>
</dbReference>
<dbReference type="GeneID" id="14919059"/>
<dbReference type="PANTHER" id="PTHR12072">
    <property type="entry name" value="CWF19, CELL CYCLE CONTROL PROTEIN"/>
    <property type="match status" value="1"/>
</dbReference>
<name>L8H0G5_ACACF</name>
<dbReference type="GO" id="GO:0000398">
    <property type="term" value="P:mRNA splicing, via spliceosome"/>
    <property type="evidence" value="ECO:0007669"/>
    <property type="project" value="TreeGrafter"/>
</dbReference>
<dbReference type="KEGG" id="acan:ACA1_370110"/>
<dbReference type="GO" id="GO:0071014">
    <property type="term" value="C:post-mRNA release spliceosomal complex"/>
    <property type="evidence" value="ECO:0007669"/>
    <property type="project" value="TreeGrafter"/>
</dbReference>
<feature type="compositionally biased region" description="Low complexity" evidence="3">
    <location>
        <begin position="385"/>
        <end position="400"/>
    </location>
</feature>
<evidence type="ECO:0000259" key="5">
    <source>
        <dbReference type="Pfam" id="PF04677"/>
    </source>
</evidence>
<evidence type="ECO:0000256" key="2">
    <source>
        <dbReference type="SAM" id="Coils"/>
    </source>
</evidence>
<evidence type="ECO:0000313" key="6">
    <source>
        <dbReference type="EMBL" id="ELR18258.1"/>
    </source>
</evidence>
<evidence type="ECO:0000313" key="7">
    <source>
        <dbReference type="Proteomes" id="UP000011083"/>
    </source>
</evidence>
<reference evidence="6 7" key="1">
    <citation type="journal article" date="2013" name="Genome Biol.">
        <title>Genome of Acanthamoeba castellanii highlights extensive lateral gene transfer and early evolution of tyrosine kinase signaling.</title>
        <authorList>
            <person name="Clarke M."/>
            <person name="Lohan A.J."/>
            <person name="Liu B."/>
            <person name="Lagkouvardos I."/>
            <person name="Roy S."/>
            <person name="Zafar N."/>
            <person name="Bertelli C."/>
            <person name="Schilde C."/>
            <person name="Kianianmomeni A."/>
            <person name="Burglin T.R."/>
            <person name="Frech C."/>
            <person name="Turcotte B."/>
            <person name="Kopec K.O."/>
            <person name="Synnott J.M."/>
            <person name="Choo C."/>
            <person name="Paponov I."/>
            <person name="Finkler A."/>
            <person name="Soon Heng Tan C."/>
            <person name="Hutchins A.P."/>
            <person name="Weinmeier T."/>
            <person name="Rattei T."/>
            <person name="Chu J.S."/>
            <person name="Gimenez G."/>
            <person name="Irimia M."/>
            <person name="Rigden D.J."/>
            <person name="Fitzpatrick D.A."/>
            <person name="Lorenzo-Morales J."/>
            <person name="Bateman A."/>
            <person name="Chiu C.H."/>
            <person name="Tang P."/>
            <person name="Hegemann P."/>
            <person name="Fromm H."/>
            <person name="Raoult D."/>
            <person name="Greub G."/>
            <person name="Miranda-Saavedra D."/>
            <person name="Chen N."/>
            <person name="Nash P."/>
            <person name="Ginger M.L."/>
            <person name="Horn M."/>
            <person name="Schaap P."/>
            <person name="Caler L."/>
            <person name="Loftus B."/>
        </authorList>
    </citation>
    <scope>NUCLEOTIDE SEQUENCE [LARGE SCALE GENOMIC DNA]</scope>
    <source>
        <strain evidence="6 7">Neff</strain>
    </source>
</reference>